<dbReference type="InterPro" id="IPR027417">
    <property type="entry name" value="P-loop_NTPase"/>
</dbReference>
<keyword evidence="6" id="KW-0067">ATP-binding</keyword>
<dbReference type="InterPro" id="IPR025669">
    <property type="entry name" value="AAA_dom"/>
</dbReference>
<keyword evidence="7" id="KW-0829">Tyrosine-protein kinase</keyword>
<keyword evidence="3 10" id="KW-0808">Transferase</keyword>
<sequence>MPTVNIERLRKLDYRCNEAYKTLRTNIQLCGSDMKVIMFTSSTPNEGKSSVSFNLAVSLAESGKKVIFIDADLRKSVLVGRYKINKAIKGLTHFLSGMNKFEEVICTTNVDNLYVVFSGIVPPNPSELLANNSFDALVKALRDTYDYVIIDTPPLGSVTDAAIVAQKCDGAVLVVAAHMVNYKFVQKQLEQLKMTKCKILGSVLNKVDLAGDSYYGKYYGNYYGKYYGNYSHGDKE</sequence>
<proteinExistence type="inferred from homology"/>
<reference evidence="10" key="1">
    <citation type="submission" date="2024-03" db="EMBL/GenBank/DDBJ databases">
        <title>Human intestinal bacterial collection.</title>
        <authorList>
            <person name="Pauvert C."/>
            <person name="Hitch T.C.A."/>
            <person name="Clavel T."/>
        </authorList>
    </citation>
    <scope>NUCLEOTIDE SEQUENCE [LARGE SCALE GENOMIC DNA]</scope>
    <source>
        <strain evidence="10">CLA-AA-H89B</strain>
    </source>
</reference>
<keyword evidence="4" id="KW-0547">Nucleotide-binding</keyword>
<dbReference type="SUPFAM" id="SSF52540">
    <property type="entry name" value="P-loop containing nucleoside triphosphate hydrolases"/>
    <property type="match status" value="1"/>
</dbReference>
<evidence type="ECO:0000256" key="6">
    <source>
        <dbReference type="ARBA" id="ARBA00022840"/>
    </source>
</evidence>
<evidence type="ECO:0000313" key="11">
    <source>
        <dbReference type="Proteomes" id="UP001546774"/>
    </source>
</evidence>
<evidence type="ECO:0000256" key="5">
    <source>
        <dbReference type="ARBA" id="ARBA00022777"/>
    </source>
</evidence>
<dbReference type="InterPro" id="IPR050445">
    <property type="entry name" value="Bact_polysacc_biosynth/exp"/>
</dbReference>
<dbReference type="CDD" id="cd05387">
    <property type="entry name" value="BY-kinase"/>
    <property type="match status" value="1"/>
</dbReference>
<evidence type="ECO:0000259" key="9">
    <source>
        <dbReference type="Pfam" id="PF13614"/>
    </source>
</evidence>
<dbReference type="PANTHER" id="PTHR32309:SF13">
    <property type="entry name" value="FERRIC ENTEROBACTIN TRANSPORT PROTEIN FEPE"/>
    <property type="match status" value="1"/>
</dbReference>
<evidence type="ECO:0000256" key="3">
    <source>
        <dbReference type="ARBA" id="ARBA00022679"/>
    </source>
</evidence>
<evidence type="ECO:0000313" key="10">
    <source>
        <dbReference type="EMBL" id="MEQ2553571.1"/>
    </source>
</evidence>
<dbReference type="NCBIfam" id="TIGR01007">
    <property type="entry name" value="eps_fam"/>
    <property type="match status" value="1"/>
</dbReference>
<dbReference type="PANTHER" id="PTHR32309">
    <property type="entry name" value="TYROSINE-PROTEIN KINASE"/>
    <property type="match status" value="1"/>
</dbReference>
<keyword evidence="5" id="KW-0418">Kinase</keyword>
<accession>A0ABV1H2J0</accession>
<dbReference type="EC" id="2.7.10.2" evidence="2"/>
<organism evidence="10 11">
    <name type="scientific">Lachnospira intestinalis</name>
    <dbReference type="NCBI Taxonomy" id="3133158"/>
    <lineage>
        <taxon>Bacteria</taxon>
        <taxon>Bacillati</taxon>
        <taxon>Bacillota</taxon>
        <taxon>Clostridia</taxon>
        <taxon>Lachnospirales</taxon>
        <taxon>Lachnospiraceae</taxon>
        <taxon>Lachnospira</taxon>
    </lineage>
</organism>
<evidence type="ECO:0000256" key="2">
    <source>
        <dbReference type="ARBA" id="ARBA00011903"/>
    </source>
</evidence>
<keyword evidence="11" id="KW-1185">Reference proteome</keyword>
<comment type="similarity">
    <text evidence="1">Belongs to the CpsD/CapB family.</text>
</comment>
<dbReference type="EMBL" id="JBBMFS010000001">
    <property type="protein sequence ID" value="MEQ2553571.1"/>
    <property type="molecule type" value="Genomic_DNA"/>
</dbReference>
<gene>
    <name evidence="10" type="ORF">WMO37_00880</name>
</gene>
<name>A0ABV1H2J0_9FIRM</name>
<comment type="caution">
    <text evidence="10">The sequence shown here is derived from an EMBL/GenBank/DDBJ whole genome shotgun (WGS) entry which is preliminary data.</text>
</comment>
<evidence type="ECO:0000256" key="8">
    <source>
        <dbReference type="ARBA" id="ARBA00051245"/>
    </source>
</evidence>
<dbReference type="Gene3D" id="3.40.50.300">
    <property type="entry name" value="P-loop containing nucleotide triphosphate hydrolases"/>
    <property type="match status" value="1"/>
</dbReference>
<evidence type="ECO:0000256" key="7">
    <source>
        <dbReference type="ARBA" id="ARBA00023137"/>
    </source>
</evidence>
<comment type="catalytic activity">
    <reaction evidence="8">
        <text>L-tyrosyl-[protein] + ATP = O-phospho-L-tyrosyl-[protein] + ADP + H(+)</text>
        <dbReference type="Rhea" id="RHEA:10596"/>
        <dbReference type="Rhea" id="RHEA-COMP:10136"/>
        <dbReference type="Rhea" id="RHEA-COMP:20101"/>
        <dbReference type="ChEBI" id="CHEBI:15378"/>
        <dbReference type="ChEBI" id="CHEBI:30616"/>
        <dbReference type="ChEBI" id="CHEBI:46858"/>
        <dbReference type="ChEBI" id="CHEBI:61978"/>
        <dbReference type="ChEBI" id="CHEBI:456216"/>
        <dbReference type="EC" id="2.7.10.2"/>
    </reaction>
</comment>
<dbReference type="Pfam" id="PF13614">
    <property type="entry name" value="AAA_31"/>
    <property type="match status" value="1"/>
</dbReference>
<dbReference type="InterPro" id="IPR005702">
    <property type="entry name" value="Wzc-like_C"/>
</dbReference>
<feature type="domain" description="AAA" evidence="9">
    <location>
        <begin position="34"/>
        <end position="177"/>
    </location>
</feature>
<evidence type="ECO:0000256" key="4">
    <source>
        <dbReference type="ARBA" id="ARBA00022741"/>
    </source>
</evidence>
<dbReference type="GO" id="GO:0004715">
    <property type="term" value="F:non-membrane spanning protein tyrosine kinase activity"/>
    <property type="evidence" value="ECO:0007669"/>
    <property type="project" value="UniProtKB-EC"/>
</dbReference>
<dbReference type="Proteomes" id="UP001546774">
    <property type="component" value="Unassembled WGS sequence"/>
</dbReference>
<protein>
    <recommendedName>
        <fullName evidence="2">non-specific protein-tyrosine kinase</fullName>
        <ecNumber evidence="2">2.7.10.2</ecNumber>
    </recommendedName>
</protein>
<evidence type="ECO:0000256" key="1">
    <source>
        <dbReference type="ARBA" id="ARBA00007316"/>
    </source>
</evidence>